<name>A0ABT5B378_9BACT</name>
<organism evidence="1 2">
    <name type="scientific">Nannocystis radixulma</name>
    <dbReference type="NCBI Taxonomy" id="2995305"/>
    <lineage>
        <taxon>Bacteria</taxon>
        <taxon>Pseudomonadati</taxon>
        <taxon>Myxococcota</taxon>
        <taxon>Polyangia</taxon>
        <taxon>Nannocystales</taxon>
        <taxon>Nannocystaceae</taxon>
        <taxon>Nannocystis</taxon>
    </lineage>
</organism>
<gene>
    <name evidence="1" type="ORF">POL58_09195</name>
</gene>
<accession>A0ABT5B378</accession>
<reference evidence="1 2" key="1">
    <citation type="submission" date="2022-11" db="EMBL/GenBank/DDBJ databases">
        <title>Minimal conservation of predation-associated metabolite biosynthetic gene clusters underscores biosynthetic potential of Myxococcota including descriptions for ten novel species: Archangium lansinium sp. nov., Myxococcus landrumus sp. nov., Nannocystis bai.</title>
        <authorList>
            <person name="Ahearne A."/>
            <person name="Stevens C."/>
            <person name="Dowd S."/>
        </authorList>
    </citation>
    <scope>NUCLEOTIDE SEQUENCE [LARGE SCALE GENOMIC DNA]</scope>
    <source>
        <strain evidence="1 2">NCELM</strain>
    </source>
</reference>
<evidence type="ECO:0000313" key="1">
    <source>
        <dbReference type="EMBL" id="MDC0667913.1"/>
    </source>
</evidence>
<dbReference type="Proteomes" id="UP001217838">
    <property type="component" value="Unassembled WGS sequence"/>
</dbReference>
<evidence type="ECO:0000313" key="2">
    <source>
        <dbReference type="Proteomes" id="UP001217838"/>
    </source>
</evidence>
<proteinExistence type="predicted"/>
<keyword evidence="2" id="KW-1185">Reference proteome</keyword>
<sequence>MCWDVDPDTLSGTCVAMCEGSADEPVCDDPATACASGNDGVLNLCLPACDPLAQDCAADELCIAFGAPFTCNPDGSGDEGQLFDPCGFVNDCDPGLFCAAPAAASECDPNAAGCCLPYCDLDLPPNCPGALQQCLPWYEPGEAPPGHEDLGFCAVPQ</sequence>
<protein>
    <submittedName>
        <fullName evidence="1">Uncharacterized protein</fullName>
    </submittedName>
</protein>
<dbReference type="RefSeq" id="WP_271996457.1">
    <property type="nucleotide sequence ID" value="NZ_JAQNDN010000003.1"/>
</dbReference>
<comment type="caution">
    <text evidence="1">The sequence shown here is derived from an EMBL/GenBank/DDBJ whole genome shotgun (WGS) entry which is preliminary data.</text>
</comment>
<dbReference type="EMBL" id="JAQNDN010000003">
    <property type="protein sequence ID" value="MDC0667913.1"/>
    <property type="molecule type" value="Genomic_DNA"/>
</dbReference>